<evidence type="ECO:0000313" key="2">
    <source>
        <dbReference type="Proteomes" id="UP000005156"/>
    </source>
</evidence>
<evidence type="ECO:0000313" key="1">
    <source>
        <dbReference type="EMBL" id="EGG56709.1"/>
    </source>
</evidence>
<proteinExistence type="predicted"/>
<protein>
    <submittedName>
        <fullName evidence="1">Uncharacterized protein</fullName>
    </submittedName>
</protein>
<dbReference type="AlphaFoldDB" id="F3QI93"/>
<dbReference type="HOGENOM" id="CLU_3255228_0_0_4"/>
<gene>
    <name evidence="1" type="ORF">HMPREF9439_00639</name>
</gene>
<accession>F3QI93</accession>
<reference evidence="1 2" key="1">
    <citation type="submission" date="2011-02" db="EMBL/GenBank/DDBJ databases">
        <authorList>
            <person name="Weinstock G."/>
            <person name="Sodergren E."/>
            <person name="Clifton S."/>
            <person name="Fulton L."/>
            <person name="Fulton B."/>
            <person name="Courtney L."/>
            <person name="Fronick C."/>
            <person name="Harrison M."/>
            <person name="Strong C."/>
            <person name="Farmer C."/>
            <person name="Delahaunty K."/>
            <person name="Markovic C."/>
            <person name="Hall O."/>
            <person name="Minx P."/>
            <person name="Tomlinson C."/>
            <person name="Mitreva M."/>
            <person name="Hou S."/>
            <person name="Chen J."/>
            <person name="Wollam A."/>
            <person name="Pepin K.H."/>
            <person name="Johnson M."/>
            <person name="Bhonagiri V."/>
            <person name="Zhang X."/>
            <person name="Suruliraj S."/>
            <person name="Warren W."/>
            <person name="Chinwalla A."/>
            <person name="Mardis E.R."/>
            <person name="Wilson R.K."/>
        </authorList>
    </citation>
    <scope>NUCLEOTIDE SEQUENCE [LARGE SCALE GENOMIC DNA]</scope>
    <source>
        <strain evidence="1 2">YIT 11859</strain>
    </source>
</reference>
<sequence>MNVATSVHSNDENTIVRLFFERPKQKASEANASDAYRKLINV</sequence>
<dbReference type="Proteomes" id="UP000005156">
    <property type="component" value="Unassembled WGS sequence"/>
</dbReference>
<keyword evidence="2" id="KW-1185">Reference proteome</keyword>
<dbReference type="EMBL" id="AFBP01000014">
    <property type="protein sequence ID" value="EGG56709.1"/>
    <property type="molecule type" value="Genomic_DNA"/>
</dbReference>
<comment type="caution">
    <text evidence="1">The sequence shown here is derived from an EMBL/GenBank/DDBJ whole genome shotgun (WGS) entry which is preliminary data.</text>
</comment>
<organism evidence="1 2">
    <name type="scientific">Parasutterella excrementihominis YIT 11859</name>
    <dbReference type="NCBI Taxonomy" id="762966"/>
    <lineage>
        <taxon>Bacteria</taxon>
        <taxon>Pseudomonadati</taxon>
        <taxon>Pseudomonadota</taxon>
        <taxon>Betaproteobacteria</taxon>
        <taxon>Burkholderiales</taxon>
        <taxon>Sutterellaceae</taxon>
        <taxon>Parasutterella</taxon>
    </lineage>
</organism>
<name>F3QI93_9BURK</name>